<evidence type="ECO:0000313" key="29">
    <source>
        <dbReference type="Proteomes" id="UP000694393"/>
    </source>
</evidence>
<dbReference type="PANTHER" id="PTHR10628:SF25">
    <property type="entry name" value="SIALIDASE-1"/>
    <property type="match status" value="1"/>
</dbReference>
<evidence type="ECO:0000256" key="21">
    <source>
        <dbReference type="ARBA" id="ARBA00037235"/>
    </source>
</evidence>
<comment type="similarity">
    <text evidence="6">Belongs to the glycosyl hydrolase 33 family.</text>
</comment>
<comment type="function">
    <text evidence="21">Catalyzes the removal of sialic acid (N-acetylneuraminic acid) moieties from glycoproteins and glycolipids. To be active, it is strictly dependent on its presence in the multienzyme complex. Appears to have a preference for alpha 2-3 and alpha 2-6 sialyl linkage.</text>
</comment>
<keyword evidence="12" id="KW-0378">Hydrolase</keyword>
<feature type="chain" id="PRO_5034564164" description="Sialidase-1" evidence="26">
    <location>
        <begin position="27"/>
        <end position="388"/>
    </location>
</feature>
<accession>A0A8C8RKY4</accession>
<evidence type="ECO:0000256" key="25">
    <source>
        <dbReference type="ARBA" id="ARBA00041413"/>
    </source>
</evidence>
<evidence type="ECO:0000256" key="11">
    <source>
        <dbReference type="ARBA" id="ARBA00022737"/>
    </source>
</evidence>
<keyword evidence="14" id="KW-0443">Lipid metabolism</keyword>
<evidence type="ECO:0000256" key="1">
    <source>
        <dbReference type="ARBA" id="ARBA00000427"/>
    </source>
</evidence>
<evidence type="ECO:0000259" key="27">
    <source>
        <dbReference type="Pfam" id="PF13088"/>
    </source>
</evidence>
<reference evidence="28" key="2">
    <citation type="submission" date="2025-09" db="UniProtKB">
        <authorList>
            <consortium name="Ensembl"/>
        </authorList>
    </citation>
    <scope>IDENTIFICATION</scope>
</reference>
<feature type="domain" description="Sialidase" evidence="27">
    <location>
        <begin position="63"/>
        <end position="353"/>
    </location>
</feature>
<evidence type="ECO:0000256" key="26">
    <source>
        <dbReference type="SAM" id="SignalP"/>
    </source>
</evidence>
<evidence type="ECO:0000256" key="5">
    <source>
        <dbReference type="ARBA" id="ARBA00004541"/>
    </source>
</evidence>
<organism evidence="28 29">
    <name type="scientific">Pelusios castaneus</name>
    <name type="common">West African mud turtle</name>
    <dbReference type="NCBI Taxonomy" id="367368"/>
    <lineage>
        <taxon>Eukaryota</taxon>
        <taxon>Metazoa</taxon>
        <taxon>Chordata</taxon>
        <taxon>Craniata</taxon>
        <taxon>Vertebrata</taxon>
        <taxon>Euteleostomi</taxon>
        <taxon>Archelosauria</taxon>
        <taxon>Testudinata</taxon>
        <taxon>Testudines</taxon>
        <taxon>Pleurodira</taxon>
        <taxon>Pelomedusidae</taxon>
        <taxon>Pelusios</taxon>
    </lineage>
</organism>
<evidence type="ECO:0000256" key="10">
    <source>
        <dbReference type="ARBA" id="ARBA00022729"/>
    </source>
</evidence>
<comment type="subunit">
    <text evidence="22">Interacts with cathepsin A (protective protein), beta-galactosidase and N-acetylgalactosamine-6-sulfate sulfatase in a multienzyme complex.</text>
</comment>
<dbReference type="GO" id="GO:0043202">
    <property type="term" value="C:lysosomal lumen"/>
    <property type="evidence" value="ECO:0007669"/>
    <property type="project" value="UniProtKB-SubCell"/>
</dbReference>
<evidence type="ECO:0000256" key="17">
    <source>
        <dbReference type="ARBA" id="ARBA00023228"/>
    </source>
</evidence>
<proteinExistence type="inferred from homology"/>
<comment type="subcellular location">
    <subcellularLocation>
        <location evidence="4">Cell membrane</location>
    </subcellularLocation>
    <subcellularLocation>
        <location evidence="5">Cytoplasmic vesicle</location>
    </subcellularLocation>
    <subcellularLocation>
        <location evidence="3">Lysosome lumen</location>
    </subcellularLocation>
    <subcellularLocation>
        <location evidence="2">Lysosome membrane</location>
        <topology evidence="2">Peripheral membrane protein</topology>
        <orientation evidence="2">Lumenal side</orientation>
    </subcellularLocation>
</comment>
<evidence type="ECO:0000256" key="8">
    <source>
        <dbReference type="ARBA" id="ARBA00022475"/>
    </source>
</evidence>
<dbReference type="GO" id="GO:0005765">
    <property type="term" value="C:lysosomal membrane"/>
    <property type="evidence" value="ECO:0007669"/>
    <property type="project" value="UniProtKB-SubCell"/>
</dbReference>
<keyword evidence="16" id="KW-0325">Glycoprotein</keyword>
<keyword evidence="10 26" id="KW-0732">Signal</keyword>
<keyword evidence="18" id="KW-0119">Carbohydrate metabolism</keyword>
<evidence type="ECO:0000256" key="2">
    <source>
        <dbReference type="ARBA" id="ARBA00004207"/>
    </source>
</evidence>
<dbReference type="FunFam" id="2.120.10.10:FF:000003">
    <property type="entry name" value="Neuraminidase 1"/>
    <property type="match status" value="1"/>
</dbReference>
<keyword evidence="17" id="KW-0458">Lysosome</keyword>
<keyword evidence="8" id="KW-1003">Cell membrane</keyword>
<dbReference type="GO" id="GO:0006689">
    <property type="term" value="P:ganglioside catabolic process"/>
    <property type="evidence" value="ECO:0007669"/>
    <property type="project" value="TreeGrafter"/>
</dbReference>
<dbReference type="CDD" id="cd15482">
    <property type="entry name" value="Sialidase_non-viral"/>
    <property type="match status" value="1"/>
</dbReference>
<evidence type="ECO:0000313" key="28">
    <source>
        <dbReference type="Ensembl" id="ENSPCEP00000007353.1"/>
    </source>
</evidence>
<keyword evidence="13" id="KW-0442">Lipid degradation</keyword>
<keyword evidence="11" id="KW-0677">Repeat</keyword>
<evidence type="ECO:0000256" key="9">
    <source>
        <dbReference type="ARBA" id="ARBA00022553"/>
    </source>
</evidence>
<sequence>MGRPRARPLGALLLLGLLGAAREWTGSPEQVRPLVTLEQLLWVSKLGSVHTYRVPLLAATAQGSLLAFAEARKSSKDDTGAKFIALRRSTDGGATWSPTSFIVDDGSQADGLNLGAVVVDRETGSVFLLYVLCAHHFHCNISSTMILRSQDDGVSWSHPRNLSEEIGTDMFAPGPGHGIQKRYEPHRGRLIVCGHGTVERDGISCLLSDDHGENWRFGESLWGMPFGKPKSYNDFNPDECQPYELPDGSLVINARNQNFYHCSCRIVARSWDAGETLPLKAVTFDPTLVDPAVAAGAVATSRLVFFSNPAHKSQRVNLTLRWSFTNGSSWWQDPLQVWAGPSGYSCLAALEDGGTSRQPPRLYLIYEKGQGQPTESISLAKISITGTL</sequence>
<comment type="catalytic activity">
    <reaction evidence="1">
        <text>Hydrolysis of alpha-(2-&gt;3)-, alpha-(2-&gt;6)-, alpha-(2-&gt;8)- glycosidic linkages of terminal sialic acid residues in oligosaccharides, glycoproteins, glycolipids, colominic acid and synthetic substrates.</text>
        <dbReference type="EC" id="3.2.1.18"/>
    </reaction>
</comment>
<feature type="signal peptide" evidence="26">
    <location>
        <begin position="1"/>
        <end position="26"/>
    </location>
</feature>
<evidence type="ECO:0000256" key="23">
    <source>
        <dbReference type="ARBA" id="ARBA00040509"/>
    </source>
</evidence>
<dbReference type="Ensembl" id="ENSPCET00000007616.1">
    <property type="protein sequence ID" value="ENSPCEP00000007353.1"/>
    <property type="gene ID" value="ENSPCEG00000005902.1"/>
</dbReference>
<dbReference type="PANTHER" id="PTHR10628">
    <property type="entry name" value="SIALIDASE"/>
    <property type="match status" value="1"/>
</dbReference>
<evidence type="ECO:0000256" key="14">
    <source>
        <dbReference type="ARBA" id="ARBA00023098"/>
    </source>
</evidence>
<dbReference type="GO" id="GO:0004308">
    <property type="term" value="F:exo-alpha-sialidase activity"/>
    <property type="evidence" value="ECO:0007669"/>
    <property type="project" value="UniProtKB-EC"/>
</dbReference>
<dbReference type="GO" id="GO:0005886">
    <property type="term" value="C:plasma membrane"/>
    <property type="evidence" value="ECO:0007669"/>
    <property type="project" value="UniProtKB-SubCell"/>
</dbReference>
<dbReference type="Gene3D" id="2.120.10.10">
    <property type="match status" value="1"/>
</dbReference>
<evidence type="ECO:0000256" key="6">
    <source>
        <dbReference type="ARBA" id="ARBA00009348"/>
    </source>
</evidence>
<evidence type="ECO:0000256" key="20">
    <source>
        <dbReference type="ARBA" id="ARBA00023329"/>
    </source>
</evidence>
<protein>
    <recommendedName>
        <fullName evidence="23">Sialidase-1</fullName>
        <ecNumber evidence="7">3.2.1.18</ecNumber>
    </recommendedName>
    <alternativeName>
        <fullName evidence="25">Lysosomal sialidase</fullName>
    </alternativeName>
    <alternativeName>
        <fullName evidence="24">N-acetyl-alpha-neuraminidase 1</fullName>
    </alternativeName>
</protein>
<evidence type="ECO:0000256" key="24">
    <source>
        <dbReference type="ARBA" id="ARBA00041332"/>
    </source>
</evidence>
<keyword evidence="9" id="KW-0597">Phosphoprotein</keyword>
<dbReference type="Proteomes" id="UP000694393">
    <property type="component" value="Unplaced"/>
</dbReference>
<evidence type="ECO:0000256" key="16">
    <source>
        <dbReference type="ARBA" id="ARBA00023180"/>
    </source>
</evidence>
<keyword evidence="15" id="KW-0472">Membrane</keyword>
<dbReference type="AlphaFoldDB" id="A0A8C8RKY4"/>
<keyword evidence="29" id="KW-1185">Reference proteome</keyword>
<keyword evidence="20" id="KW-0968">Cytoplasmic vesicle</keyword>
<dbReference type="SUPFAM" id="SSF50939">
    <property type="entry name" value="Sialidases"/>
    <property type="match status" value="1"/>
</dbReference>
<evidence type="ECO:0000256" key="22">
    <source>
        <dbReference type="ARBA" id="ARBA00038519"/>
    </source>
</evidence>
<dbReference type="GO" id="GO:0009313">
    <property type="term" value="P:oligosaccharide catabolic process"/>
    <property type="evidence" value="ECO:0007669"/>
    <property type="project" value="TreeGrafter"/>
</dbReference>
<reference evidence="28" key="1">
    <citation type="submission" date="2025-08" db="UniProtKB">
        <authorList>
            <consortium name="Ensembl"/>
        </authorList>
    </citation>
    <scope>IDENTIFICATION</scope>
</reference>
<dbReference type="GO" id="GO:0031410">
    <property type="term" value="C:cytoplasmic vesicle"/>
    <property type="evidence" value="ECO:0007669"/>
    <property type="project" value="UniProtKB-SubCell"/>
</dbReference>
<evidence type="ECO:0000256" key="3">
    <source>
        <dbReference type="ARBA" id="ARBA00004227"/>
    </source>
</evidence>
<dbReference type="EC" id="3.2.1.18" evidence="7"/>
<evidence type="ECO:0000256" key="12">
    <source>
        <dbReference type="ARBA" id="ARBA00022801"/>
    </source>
</evidence>
<dbReference type="InterPro" id="IPR026856">
    <property type="entry name" value="Sialidase_fam"/>
</dbReference>
<dbReference type="Pfam" id="PF13088">
    <property type="entry name" value="BNR_2"/>
    <property type="match status" value="1"/>
</dbReference>
<dbReference type="InterPro" id="IPR036278">
    <property type="entry name" value="Sialidase_sf"/>
</dbReference>
<evidence type="ECO:0000256" key="15">
    <source>
        <dbReference type="ARBA" id="ARBA00023136"/>
    </source>
</evidence>
<evidence type="ECO:0000256" key="13">
    <source>
        <dbReference type="ARBA" id="ARBA00022963"/>
    </source>
</evidence>
<dbReference type="InterPro" id="IPR011040">
    <property type="entry name" value="Sialidase"/>
</dbReference>
<evidence type="ECO:0000256" key="19">
    <source>
        <dbReference type="ARBA" id="ARBA00023295"/>
    </source>
</evidence>
<evidence type="ECO:0000256" key="7">
    <source>
        <dbReference type="ARBA" id="ARBA00012733"/>
    </source>
</evidence>
<evidence type="ECO:0000256" key="4">
    <source>
        <dbReference type="ARBA" id="ARBA00004236"/>
    </source>
</evidence>
<name>A0A8C8RKY4_9SAUR</name>
<evidence type="ECO:0000256" key="18">
    <source>
        <dbReference type="ARBA" id="ARBA00023277"/>
    </source>
</evidence>
<keyword evidence="19" id="KW-0326">Glycosidase</keyword>